<dbReference type="STRING" id="56449.XBLMG947_1260"/>
<dbReference type="AlphaFoldDB" id="A0A1C3NJ92"/>
<dbReference type="SMART" id="SM00369">
    <property type="entry name" value="LRR_TYP"/>
    <property type="match status" value="4"/>
</dbReference>
<sequence>MRRVDQPRLTGTPVELPEQTGSHSNALGRNDPPAHSAPQRPRGMLGGLIRYVPGYRSGRPPATSASAETSSRPTTSARPLPHSGSVSAARMNEAPEAPSQTPQLPRLSDIERSRFHSVTAGSQTLRPVPPPVDPAVGAPPFRRSTALRPYSDVLSQWQRHYHADRTHWHDAWRQANSDNPAAPTRTDLALKATADMLEDAALGERVSLELRSVPLPQFPEQAYRLSHLQHMTIDAAGLMELPAEMQQFAGLETLTLARNPLRSLPASISTLSRLREISILDCPELKQLPERLASTNVSGEHEGLVNLQSLQLEQTGIRSLPASITGLQNLKRLQVRNSPLSTLAPAIHRMPKLEELDLQGCTALGNYPPILGGTAPLKRLNLKDCSNLRTLPLDIHSLTQLEELDLRGCENLRSLHPSIAGLPASCIILVPPHLQAQLDQHRPIAPAEPERAGTATPVPLPPVAGNRASASSSVTTTELLHKVALELHKVALERIEDTAQSMLSTVIDEERNPFLEGAPSYLPDKRPPGIPTTFGQIPALEKMLKESRDRHFLARVSDMAGPSPRIQDRTQEGLSRHYTDVSNWKAQKSAHLGIVNDLGQYVYHEGSQLDAATLAKAVQMWKTRELIVDAHPEDRARFPSFTLHIPEQVSDDADSERQTISEPSRQL</sequence>
<feature type="domain" description="Type III effector Xcv3220-like C-terminal" evidence="4">
    <location>
        <begin position="487"/>
        <end position="644"/>
    </location>
</feature>
<gene>
    <name evidence="5" type="ORF">XBLMG947_1260</name>
</gene>
<dbReference type="GO" id="GO:0005737">
    <property type="term" value="C:cytoplasm"/>
    <property type="evidence" value="ECO:0007669"/>
    <property type="project" value="TreeGrafter"/>
</dbReference>
<feature type="region of interest" description="Disordered" evidence="3">
    <location>
        <begin position="1"/>
        <end position="86"/>
    </location>
</feature>
<dbReference type="Gene3D" id="3.80.10.10">
    <property type="entry name" value="Ribonuclease Inhibitor"/>
    <property type="match status" value="1"/>
</dbReference>
<dbReference type="InterPro" id="IPR003591">
    <property type="entry name" value="Leu-rich_rpt_typical-subtyp"/>
</dbReference>
<dbReference type="NCBIfam" id="NF041351">
    <property type="entry name" value="XopL"/>
    <property type="match status" value="1"/>
</dbReference>
<dbReference type="PANTHER" id="PTHR48051:SF1">
    <property type="entry name" value="RAS SUPPRESSOR PROTEIN 1"/>
    <property type="match status" value="1"/>
</dbReference>
<organism evidence="5 6">
    <name type="scientific">Xanthomonas bromi</name>
    <dbReference type="NCBI Taxonomy" id="56449"/>
    <lineage>
        <taxon>Bacteria</taxon>
        <taxon>Pseudomonadati</taxon>
        <taxon>Pseudomonadota</taxon>
        <taxon>Gammaproteobacteria</taxon>
        <taxon>Lysobacterales</taxon>
        <taxon>Lysobacteraceae</taxon>
        <taxon>Xanthomonas</taxon>
    </lineage>
</organism>
<evidence type="ECO:0000256" key="1">
    <source>
        <dbReference type="ARBA" id="ARBA00022614"/>
    </source>
</evidence>
<dbReference type="SUPFAM" id="SSF52058">
    <property type="entry name" value="L domain-like"/>
    <property type="match status" value="1"/>
</dbReference>
<evidence type="ECO:0000313" key="5">
    <source>
        <dbReference type="EMBL" id="SBV50480.1"/>
    </source>
</evidence>
<feature type="region of interest" description="Disordered" evidence="3">
    <location>
        <begin position="648"/>
        <end position="667"/>
    </location>
</feature>
<dbReference type="InterPro" id="IPR032675">
    <property type="entry name" value="LRR_dom_sf"/>
</dbReference>
<dbReference type="EMBL" id="FLTX01000018">
    <property type="protein sequence ID" value="SBV50480.1"/>
    <property type="molecule type" value="Genomic_DNA"/>
</dbReference>
<dbReference type="InterPro" id="IPR050216">
    <property type="entry name" value="LRR_domain-containing"/>
</dbReference>
<dbReference type="Pfam" id="PF13855">
    <property type="entry name" value="LRR_8"/>
    <property type="match status" value="1"/>
</dbReference>
<proteinExistence type="predicted"/>
<evidence type="ECO:0000259" key="4">
    <source>
        <dbReference type="Pfam" id="PF20817"/>
    </source>
</evidence>
<feature type="compositionally biased region" description="Polar residues" evidence="3">
    <location>
        <begin position="658"/>
        <end position="667"/>
    </location>
</feature>
<accession>A0A1C3NJ92</accession>
<name>A0A1C3NJ92_9XANT</name>
<evidence type="ECO:0000313" key="6">
    <source>
        <dbReference type="Proteomes" id="UP000092503"/>
    </source>
</evidence>
<feature type="compositionally biased region" description="Low complexity" evidence="3">
    <location>
        <begin position="59"/>
        <end position="79"/>
    </location>
</feature>
<dbReference type="PANTHER" id="PTHR48051">
    <property type="match status" value="1"/>
</dbReference>
<dbReference type="Proteomes" id="UP000092503">
    <property type="component" value="Unassembled WGS sequence"/>
</dbReference>
<dbReference type="InterPro" id="IPR001611">
    <property type="entry name" value="Leu-rich_rpt"/>
</dbReference>
<reference evidence="5 6" key="1">
    <citation type="submission" date="2016-06" db="EMBL/GenBank/DDBJ databases">
        <authorList>
            <person name="Kjaerup R.B."/>
            <person name="Dalgaard T.S."/>
            <person name="Juul-Madsen H.R."/>
        </authorList>
    </citation>
    <scope>NUCLEOTIDE SEQUENCE [LARGE SCALE GENOMIC DNA]</scope>
    <source>
        <strain evidence="5">LMG947</strain>
    </source>
</reference>
<evidence type="ECO:0000256" key="3">
    <source>
        <dbReference type="SAM" id="MobiDB-lite"/>
    </source>
</evidence>
<evidence type="ECO:0000256" key="2">
    <source>
        <dbReference type="ARBA" id="ARBA00022737"/>
    </source>
</evidence>
<dbReference type="InterPro" id="IPR048490">
    <property type="entry name" value="XopL_C"/>
</dbReference>
<dbReference type="Pfam" id="PF20817">
    <property type="entry name" value="XopL_C"/>
    <property type="match status" value="1"/>
</dbReference>
<keyword evidence="2" id="KW-0677">Repeat</keyword>
<keyword evidence="1" id="KW-0433">Leucine-rich repeat</keyword>
<protein>
    <submittedName>
        <fullName evidence="5">Putative type III effector protein XopL</fullName>
    </submittedName>
</protein>